<protein>
    <submittedName>
        <fullName evidence="1">Uncharacterized protein</fullName>
    </submittedName>
</protein>
<dbReference type="RefSeq" id="WP_071654881.1">
    <property type="nucleotide sequence ID" value="NZ_MLCF01000006.1"/>
</dbReference>
<dbReference type="Proteomes" id="UP000243342">
    <property type="component" value="Unassembled WGS sequence"/>
</dbReference>
<name>A0A1J7C093_9ACTN</name>
<keyword evidence="2" id="KW-1185">Reference proteome</keyword>
<evidence type="ECO:0000313" key="1">
    <source>
        <dbReference type="EMBL" id="OIV39145.1"/>
    </source>
</evidence>
<accession>A0A1J7C093</accession>
<dbReference type="STRING" id="1428644.BIV57_02100"/>
<sequence length="159" mass="18066">MTNEIFTPGPDKDRRPTDQWLATVEGMPPLEGPAGTAERLLLLLHYGIDWKGGWVGERRTTYWDKLLPDRVLLAAIPAGNLRRFWREVTLALDSAPRNAAERAEVEALLRDKDEPVLEVLRWETEALLLRTRLTADAVRGQRHLAALAAQVDEHEDEVR</sequence>
<reference evidence="1 2" key="1">
    <citation type="submission" date="2016-10" db="EMBL/GenBank/DDBJ databases">
        <title>Genome sequence of Streptomyces gilvigriseus MUSC 26.</title>
        <authorList>
            <person name="Lee L.-H."/>
            <person name="Ser H.-L."/>
        </authorList>
    </citation>
    <scope>NUCLEOTIDE SEQUENCE [LARGE SCALE GENOMIC DNA]</scope>
    <source>
        <strain evidence="1 2">MUSC 26</strain>
    </source>
</reference>
<gene>
    <name evidence="1" type="ORF">BIV57_02100</name>
</gene>
<dbReference type="OrthoDB" id="4462658at2"/>
<organism evidence="1 2">
    <name type="scientific">Mangrovactinospora gilvigrisea</name>
    <dbReference type="NCBI Taxonomy" id="1428644"/>
    <lineage>
        <taxon>Bacteria</taxon>
        <taxon>Bacillati</taxon>
        <taxon>Actinomycetota</taxon>
        <taxon>Actinomycetes</taxon>
        <taxon>Kitasatosporales</taxon>
        <taxon>Streptomycetaceae</taxon>
        <taxon>Mangrovactinospora</taxon>
    </lineage>
</organism>
<evidence type="ECO:0000313" key="2">
    <source>
        <dbReference type="Proteomes" id="UP000243342"/>
    </source>
</evidence>
<dbReference type="AlphaFoldDB" id="A0A1J7C093"/>
<comment type="caution">
    <text evidence="1">The sequence shown here is derived from an EMBL/GenBank/DDBJ whole genome shotgun (WGS) entry which is preliminary data.</text>
</comment>
<proteinExistence type="predicted"/>
<dbReference type="EMBL" id="MLCF01000006">
    <property type="protein sequence ID" value="OIV39145.1"/>
    <property type="molecule type" value="Genomic_DNA"/>
</dbReference>